<feature type="signal peptide" evidence="1">
    <location>
        <begin position="1"/>
        <end position="25"/>
    </location>
</feature>
<dbReference type="PANTHER" id="PTHR35812:SF1">
    <property type="entry name" value="LIPOPROTEIN"/>
    <property type="match status" value="1"/>
</dbReference>
<dbReference type="AlphaFoldDB" id="A0A6M0JTR2"/>
<feature type="chain" id="PRO_5026858328" evidence="1">
    <location>
        <begin position="26"/>
        <end position="187"/>
    </location>
</feature>
<dbReference type="Pfam" id="PF07603">
    <property type="entry name" value="Lcl_C"/>
    <property type="match status" value="1"/>
</dbReference>
<dbReference type="InterPro" id="IPR011460">
    <property type="entry name" value="Lcl_C"/>
</dbReference>
<dbReference type="PANTHER" id="PTHR35812">
    <property type="entry name" value="LIPOPROTEIN"/>
    <property type="match status" value="1"/>
</dbReference>
<comment type="caution">
    <text evidence="3">The sequence shown here is derived from an EMBL/GenBank/DDBJ whole genome shotgun (WGS) entry which is preliminary data.</text>
</comment>
<evidence type="ECO:0000313" key="3">
    <source>
        <dbReference type="EMBL" id="NEV60888.1"/>
    </source>
</evidence>
<evidence type="ECO:0000259" key="2">
    <source>
        <dbReference type="Pfam" id="PF07603"/>
    </source>
</evidence>
<dbReference type="RefSeq" id="WP_164450938.1">
    <property type="nucleotide sequence ID" value="NZ_JAAIJQ010000006.1"/>
</dbReference>
<evidence type="ECO:0000313" key="4">
    <source>
        <dbReference type="Proteomes" id="UP000483379"/>
    </source>
</evidence>
<keyword evidence="4" id="KW-1185">Reference proteome</keyword>
<proteinExistence type="predicted"/>
<gene>
    <name evidence="3" type="ORF">G3446_03075</name>
</gene>
<protein>
    <submittedName>
        <fullName evidence="3">DUF1566 domain-containing protein</fullName>
    </submittedName>
</protein>
<sequence length="187" mass="20500">MSSAALFPRACLTLLIAALPPWCLAADDIPSATDACAPGEKETTPSEGFGLLEDGAVIRHEETTLEWRRCAEGQRWEAEANGCRGRAKSVSWEKARELAEKAGGEWRLPRGEELLTIVERCHFGPAINPQVFPNTPSGLFWSSSTDTGGLDRAWCVSFFGGQYYRAGKTQSGRVRLVRGEMKQAQEP</sequence>
<dbReference type="EMBL" id="JAAIJQ010000006">
    <property type="protein sequence ID" value="NEV60888.1"/>
    <property type="molecule type" value="Genomic_DNA"/>
</dbReference>
<dbReference type="Proteomes" id="UP000483379">
    <property type="component" value="Unassembled WGS sequence"/>
</dbReference>
<evidence type="ECO:0000256" key="1">
    <source>
        <dbReference type="SAM" id="SignalP"/>
    </source>
</evidence>
<reference evidence="3 4" key="1">
    <citation type="submission" date="2020-02" db="EMBL/GenBank/DDBJ databases">
        <title>Genome sequences of Thiorhodococcus mannitoliphagus and Thiorhodococcus minor, purple sulfur photosynthetic bacteria in the gammaproteobacterial family, Chromatiaceae.</title>
        <authorList>
            <person name="Aviles F.A."/>
            <person name="Meyer T.E."/>
            <person name="Kyndt J.A."/>
        </authorList>
    </citation>
    <scope>NUCLEOTIDE SEQUENCE [LARGE SCALE GENOMIC DNA]</scope>
    <source>
        <strain evidence="3 4">DSM 11518</strain>
    </source>
</reference>
<accession>A0A6M0JTR2</accession>
<name>A0A6M0JTR2_9GAMM</name>
<organism evidence="3 4">
    <name type="scientific">Thiorhodococcus minor</name>
    <dbReference type="NCBI Taxonomy" id="57489"/>
    <lineage>
        <taxon>Bacteria</taxon>
        <taxon>Pseudomonadati</taxon>
        <taxon>Pseudomonadota</taxon>
        <taxon>Gammaproteobacteria</taxon>
        <taxon>Chromatiales</taxon>
        <taxon>Chromatiaceae</taxon>
        <taxon>Thiorhodococcus</taxon>
    </lineage>
</organism>
<keyword evidence="1" id="KW-0732">Signal</keyword>
<feature type="domain" description="Lcl C-terminal" evidence="2">
    <location>
        <begin position="57"/>
        <end position="178"/>
    </location>
</feature>